<protein>
    <submittedName>
        <fullName evidence="1">Uncharacterized protein</fullName>
    </submittedName>
</protein>
<evidence type="ECO:0000313" key="2">
    <source>
        <dbReference type="Proteomes" id="UP000234345"/>
    </source>
</evidence>
<gene>
    <name evidence="1" type="ORF">XFF6991_420007</name>
</gene>
<organism evidence="1 2">
    <name type="scientific">Xanthomonas campestris pv. phaseoli</name>
    <dbReference type="NCBI Taxonomy" id="317013"/>
    <lineage>
        <taxon>Bacteria</taxon>
        <taxon>Pseudomonadati</taxon>
        <taxon>Pseudomonadota</taxon>
        <taxon>Gammaproteobacteria</taxon>
        <taxon>Lysobacterales</taxon>
        <taxon>Lysobacteraceae</taxon>
        <taxon>Xanthomonas</taxon>
    </lineage>
</organism>
<comment type="caution">
    <text evidence="1">The sequence shown here is derived from an EMBL/GenBank/DDBJ whole genome shotgun (WGS) entry which is preliminary data.</text>
</comment>
<proteinExistence type="predicted"/>
<dbReference type="Proteomes" id="UP000234345">
    <property type="component" value="Unassembled WGS sequence"/>
</dbReference>
<accession>A0A7Z7J030</accession>
<name>A0A7Z7J030_XANCH</name>
<sequence length="99" mass="10881">MSFHYQHRCRSTPLRAAVSWCAGLMLVDTSMGMILPTSPAPGKNPRTVDNAFNLQVMQMIRERDRVAGMGAMVWRRPSCGGSEPGAAIHYKVKTGGFVQ</sequence>
<dbReference type="EMBL" id="OCZC01000069">
    <property type="protein sequence ID" value="SOO24790.1"/>
    <property type="molecule type" value="Genomic_DNA"/>
</dbReference>
<dbReference type="AlphaFoldDB" id="A0A7Z7J030"/>
<reference evidence="1 2" key="1">
    <citation type="submission" date="2017-10" db="EMBL/GenBank/DDBJ databases">
        <authorList>
            <person name="Regsiter A."/>
            <person name="William W."/>
        </authorList>
    </citation>
    <scope>NUCLEOTIDE SEQUENCE [LARGE SCALE GENOMIC DNA]</scope>
    <source>
        <strain evidence="1 2">CFBP6991</strain>
    </source>
</reference>
<evidence type="ECO:0000313" key="1">
    <source>
        <dbReference type="EMBL" id="SOO24790.1"/>
    </source>
</evidence>